<dbReference type="InterPro" id="IPR000073">
    <property type="entry name" value="AB_hydrolase_1"/>
</dbReference>
<dbReference type="PANTHER" id="PTHR47842:SF3">
    <property type="entry name" value="DUF676 DOMAIN-CONTAINING PROTEIN"/>
    <property type="match status" value="1"/>
</dbReference>
<evidence type="ECO:0000313" key="3">
    <source>
        <dbReference type="EMBL" id="CAE6480103.1"/>
    </source>
</evidence>
<proteinExistence type="predicted"/>
<evidence type="ECO:0000313" key="4">
    <source>
        <dbReference type="Proteomes" id="UP000663888"/>
    </source>
</evidence>
<feature type="region of interest" description="Disordered" evidence="1">
    <location>
        <begin position="173"/>
        <end position="204"/>
    </location>
</feature>
<dbReference type="Pfam" id="PF12697">
    <property type="entry name" value="Abhydrolase_6"/>
    <property type="match status" value="1"/>
</dbReference>
<feature type="compositionally biased region" description="Polar residues" evidence="1">
    <location>
        <begin position="364"/>
        <end position="393"/>
    </location>
</feature>
<dbReference type="Proteomes" id="UP000663888">
    <property type="component" value="Unassembled WGS sequence"/>
</dbReference>
<dbReference type="EMBL" id="CAJMWX010001307">
    <property type="protein sequence ID" value="CAE6480103.1"/>
    <property type="molecule type" value="Genomic_DNA"/>
</dbReference>
<sequence>MQCKTVTVPSRSARRAFKYCLCAPQGLRTTHCAMSDRTLSLVFVHGFRGDHTSFQSFPTDLHLHLSPSIPGLQTFVYPTYKTKRPLELARDNFLTWMKDLPEGGVILCGHSMGGLLTAEVALAAPPGRVIGLVSFDVPYLGVHPRVVLSGITSLFKKKEELTGYRIGDTAHLHDEAPNEIRNQPHSNTSSIPPSETAGTITPSSLHLSIPTPPIQVLAPRTERLFQALGLGPIPQSIHNFLHFWDKHPGATGLKDGIVQIFEFGGCLLNPQGLIARYERLQRWGSDGTAGPYGRGWVNLWTTPVPRGRITAGERSSSPQLRSQSRLFHLSPTPSESSLNSSSFQSSLFQTVSYSPSLSTTATSLESINSSAEPGPSVQGSTSRLHQCLSSTSLFEEEPTKSNVEEQESKKSLREALRDSNQSRKESKARAKKAEKERTKFLKAAMKRRAQEADNEPPQNFIVLPKRGTDHQWIRVPVVGAEDEITAHCGLFFRDENPGYQQLVEDVGNIVRSFWDGKGGLRHSRTTF</sequence>
<protein>
    <recommendedName>
        <fullName evidence="2">AB hydrolase-1 domain-containing protein</fullName>
    </recommendedName>
</protein>
<gene>
    <name evidence="3" type="ORF">RDB_LOCUS123212</name>
</gene>
<dbReference type="InterPro" id="IPR029058">
    <property type="entry name" value="AB_hydrolase_fold"/>
</dbReference>
<name>A0A8H3H291_9AGAM</name>
<dbReference type="Gene3D" id="3.40.50.1820">
    <property type="entry name" value="alpha/beta hydrolase"/>
    <property type="match status" value="1"/>
</dbReference>
<feature type="compositionally biased region" description="Basic and acidic residues" evidence="1">
    <location>
        <begin position="397"/>
        <end position="436"/>
    </location>
</feature>
<reference evidence="3" key="1">
    <citation type="submission" date="2021-01" db="EMBL/GenBank/DDBJ databases">
        <authorList>
            <person name="Kaushik A."/>
        </authorList>
    </citation>
    <scope>NUCLEOTIDE SEQUENCE</scope>
    <source>
        <strain evidence="3">AG4-R118</strain>
    </source>
</reference>
<accession>A0A8H3H291</accession>
<evidence type="ECO:0000256" key="1">
    <source>
        <dbReference type="SAM" id="MobiDB-lite"/>
    </source>
</evidence>
<feature type="domain" description="AB hydrolase-1" evidence="2">
    <location>
        <begin position="41"/>
        <end position="137"/>
    </location>
</feature>
<dbReference type="AlphaFoldDB" id="A0A8H3H291"/>
<feature type="region of interest" description="Disordered" evidence="1">
    <location>
        <begin position="364"/>
        <end position="436"/>
    </location>
</feature>
<dbReference type="SUPFAM" id="SSF53474">
    <property type="entry name" value="alpha/beta-Hydrolases"/>
    <property type="match status" value="1"/>
</dbReference>
<evidence type="ECO:0000259" key="2">
    <source>
        <dbReference type="Pfam" id="PF12697"/>
    </source>
</evidence>
<dbReference type="PANTHER" id="PTHR47842">
    <property type="entry name" value="EXPRESSED PROTEIN"/>
    <property type="match status" value="1"/>
</dbReference>
<organism evidence="3 4">
    <name type="scientific">Rhizoctonia solani</name>
    <dbReference type="NCBI Taxonomy" id="456999"/>
    <lineage>
        <taxon>Eukaryota</taxon>
        <taxon>Fungi</taxon>
        <taxon>Dikarya</taxon>
        <taxon>Basidiomycota</taxon>
        <taxon>Agaricomycotina</taxon>
        <taxon>Agaricomycetes</taxon>
        <taxon>Cantharellales</taxon>
        <taxon>Ceratobasidiaceae</taxon>
        <taxon>Rhizoctonia</taxon>
    </lineage>
</organism>
<comment type="caution">
    <text evidence="3">The sequence shown here is derived from an EMBL/GenBank/DDBJ whole genome shotgun (WGS) entry which is preliminary data.</text>
</comment>
<feature type="compositionally biased region" description="Polar residues" evidence="1">
    <location>
        <begin position="180"/>
        <end position="204"/>
    </location>
</feature>